<reference evidence="1 2" key="1">
    <citation type="submission" date="2018-03" db="EMBL/GenBank/DDBJ databases">
        <title>Genomic Encyclopedia of Archaeal and Bacterial Type Strains, Phase II (KMG-II): from individual species to whole genera.</title>
        <authorList>
            <person name="Goeker M."/>
        </authorList>
    </citation>
    <scope>NUCLEOTIDE SEQUENCE [LARGE SCALE GENOMIC DNA]</scope>
    <source>
        <strain evidence="1 2">DSM 28229</strain>
    </source>
</reference>
<evidence type="ECO:0000313" key="2">
    <source>
        <dbReference type="Proteomes" id="UP000245535"/>
    </source>
</evidence>
<name>A0A315Z5H0_SEDFL</name>
<gene>
    <name evidence="1" type="ORF">BC781_108137</name>
</gene>
<dbReference type="Proteomes" id="UP000245535">
    <property type="component" value="Unassembled WGS sequence"/>
</dbReference>
<accession>A0A315Z5H0</accession>
<proteinExistence type="predicted"/>
<comment type="caution">
    <text evidence="1">The sequence shown here is derived from an EMBL/GenBank/DDBJ whole genome shotgun (WGS) entry which is preliminary data.</text>
</comment>
<organism evidence="1 2">
    <name type="scientific">Sediminitomix flava</name>
    <dbReference type="NCBI Taxonomy" id="379075"/>
    <lineage>
        <taxon>Bacteria</taxon>
        <taxon>Pseudomonadati</taxon>
        <taxon>Bacteroidota</taxon>
        <taxon>Cytophagia</taxon>
        <taxon>Cytophagales</taxon>
        <taxon>Flammeovirgaceae</taxon>
        <taxon>Sediminitomix</taxon>
    </lineage>
</organism>
<keyword evidence="2" id="KW-1185">Reference proteome</keyword>
<sequence>MHRLWLIMICLNTLLLILPIAFGKGTLYFTKQKKKHHLNTIEKKTQRQSEIRLQLPSYKIEVVTGSNVSDVHLSVSSNLDEEIIFLRLNVASKHPFFTYQVYDNNSRLIQAERVKSSTSLLNVSRHSSTSFFMVKVYEAGKIKKVFKVSEEI</sequence>
<dbReference type="EMBL" id="QGDO01000008">
    <property type="protein sequence ID" value="PWJ38002.1"/>
    <property type="molecule type" value="Genomic_DNA"/>
</dbReference>
<evidence type="ECO:0000313" key="1">
    <source>
        <dbReference type="EMBL" id="PWJ38002.1"/>
    </source>
</evidence>
<dbReference type="AlphaFoldDB" id="A0A315Z5H0"/>
<protein>
    <submittedName>
        <fullName evidence="1">Uncharacterized protein</fullName>
    </submittedName>
</protein>